<dbReference type="InterPro" id="IPR035979">
    <property type="entry name" value="RBD_domain_sf"/>
</dbReference>
<evidence type="ECO:0000256" key="7">
    <source>
        <dbReference type="ARBA" id="ARBA00023242"/>
    </source>
</evidence>
<evidence type="ECO:0000256" key="6">
    <source>
        <dbReference type="ARBA" id="ARBA00022884"/>
    </source>
</evidence>
<dbReference type="PROSITE" id="PS50102">
    <property type="entry name" value="RRM"/>
    <property type="match status" value="1"/>
</dbReference>
<dbReference type="SMART" id="SM00547">
    <property type="entry name" value="ZnF_RBZ"/>
    <property type="match status" value="1"/>
</dbReference>
<feature type="domain" description="RanBP2-type" evidence="14">
    <location>
        <begin position="229"/>
        <end position="261"/>
    </location>
</feature>
<evidence type="ECO:0000256" key="10">
    <source>
        <dbReference type="SAM" id="MobiDB-lite"/>
    </source>
</evidence>
<evidence type="ECO:0000256" key="3">
    <source>
        <dbReference type="ARBA" id="ARBA00022737"/>
    </source>
</evidence>
<dbReference type="OrthoDB" id="29221at2759"/>
<dbReference type="GO" id="GO:0008270">
    <property type="term" value="F:zinc ion binding"/>
    <property type="evidence" value="ECO:0007669"/>
    <property type="project" value="UniProtKB-KW"/>
</dbReference>
<organism evidence="15 16">
    <name type="scientific">Hermetia illucens</name>
    <name type="common">Black soldier fly</name>
    <dbReference type="NCBI Taxonomy" id="343691"/>
    <lineage>
        <taxon>Eukaryota</taxon>
        <taxon>Metazoa</taxon>
        <taxon>Ecdysozoa</taxon>
        <taxon>Arthropoda</taxon>
        <taxon>Hexapoda</taxon>
        <taxon>Insecta</taxon>
        <taxon>Pterygota</taxon>
        <taxon>Neoptera</taxon>
        <taxon>Endopterygota</taxon>
        <taxon>Diptera</taxon>
        <taxon>Brachycera</taxon>
        <taxon>Stratiomyomorpha</taxon>
        <taxon>Stratiomyidae</taxon>
        <taxon>Hermetiinae</taxon>
        <taxon>Hermetia</taxon>
    </lineage>
</organism>
<dbReference type="SUPFAM" id="SSF90209">
    <property type="entry name" value="Ran binding protein zinc finger-like"/>
    <property type="match status" value="1"/>
</dbReference>
<feature type="compositionally biased region" description="Basic and acidic residues" evidence="10">
    <location>
        <begin position="47"/>
        <end position="67"/>
    </location>
</feature>
<evidence type="ECO:0000256" key="5">
    <source>
        <dbReference type="ARBA" id="ARBA00022833"/>
    </source>
</evidence>
<dbReference type="CDD" id="cd16162">
    <property type="entry name" value="OCRE_RBM5_like"/>
    <property type="match status" value="1"/>
</dbReference>
<dbReference type="SMART" id="SM00360">
    <property type="entry name" value="RRM"/>
    <property type="match status" value="2"/>
</dbReference>
<evidence type="ECO:0000259" key="11">
    <source>
        <dbReference type="PROSITE" id="PS50102"/>
    </source>
</evidence>
<dbReference type="EMBL" id="LR899011">
    <property type="protein sequence ID" value="CAD7086141.1"/>
    <property type="molecule type" value="Genomic_DNA"/>
</dbReference>
<dbReference type="Proteomes" id="UP000594454">
    <property type="component" value="Chromosome 3"/>
</dbReference>
<dbReference type="GO" id="GO:0003723">
    <property type="term" value="F:RNA binding"/>
    <property type="evidence" value="ECO:0007669"/>
    <property type="project" value="UniProtKB-UniRule"/>
</dbReference>
<feature type="compositionally biased region" description="Basic residues" evidence="10">
    <location>
        <begin position="13"/>
        <end position="46"/>
    </location>
</feature>
<sequence>MDRRSRSIESPRRYKNRRDHPRRHSRSRSRSRNRSRDRRRRSRSRSRSRERYNNRRSQERDLYKDIINEDYQEEHDRYNRNDKKSREKGRDGGYGSGYDNYNRRDRDRDRHKRYYSSDRDDRSDSYDSDGYNDHYSNQTPNNIIILRGLAQHITEADISNELAQSGLQPVSIRLIRKRKTGASRGFAFVEFSTEEEATRWMEYKQGNLMLQDHYRAVMQYSHSKEPLAKERILSDWYCAKCGVFNFKRRENCFKCYASREESEKGGEGSDEVSNILTKKIMLRNLDVLTNEEGVLTVMQEVIPSLVSKIAKILICRDPLTSTSRGICYLYFDNLVDSMNTHNSLKALEPPLIIEKREVLVSYCVDSENKQITKPSSQSTKTADPAASYTANTYQYTLADVPRLAEYSASMYASTPAEQEHYVKYYTQYYIAEITKGQYGNLPTMSQLGESANSGAAVALSAIQRKQNKLKGNGADAASTTAATAAAVSATVPTVAAVPVQVPTGTDGKKYPTPDVSLYQYDETSGYYYDPLTSLYYDPHSQYYYNNETGSYLYWSQEHSTYLLASAAATTAAATVTSTDALTATTPAVTATPAILVGQAEPAKLATASEEKKETKKESKQDKVKVAKKIVKDMEKWAKQLNQKKDNFVVATPQPILTTKLDDIVPKPASISSGYADVGFSILEKKEKGKLDIPATPMIMSKLVSSYGSDSDDHEESNHSQGYSAEINEKDYVDFEKLTCLLCKRAFQSQDILQKHLKMSNLHKENLQKYNLTRGILDINSGNSATGYRDRAKERRLKYGESDPPPPNRSKERFEKELKSVTSSAQMNAASVPIGENNVGNRLLQKMGWSEGQGLGKSNQGRTKIIEADARSSTAGLGTKTSAFTPGDDYKSYIKRMMKSRYEQADVKE</sequence>
<dbReference type="PANTHER" id="PTHR13948">
    <property type="entry name" value="RNA-BINDING PROTEIN"/>
    <property type="match status" value="1"/>
</dbReference>
<dbReference type="Gene3D" id="4.10.1060.10">
    <property type="entry name" value="Zinc finger, RanBP2-type"/>
    <property type="match status" value="1"/>
</dbReference>
<dbReference type="PROSITE" id="PS50174">
    <property type="entry name" value="G_PATCH"/>
    <property type="match status" value="1"/>
</dbReference>
<dbReference type="Pfam" id="PF17780">
    <property type="entry name" value="OCRE"/>
    <property type="match status" value="1"/>
</dbReference>
<dbReference type="PROSITE" id="PS50157">
    <property type="entry name" value="ZINC_FINGER_C2H2_2"/>
    <property type="match status" value="1"/>
</dbReference>
<dbReference type="InterPro" id="IPR000504">
    <property type="entry name" value="RRM_dom"/>
</dbReference>
<keyword evidence="5" id="KW-0862">Zinc</keyword>
<evidence type="ECO:0000259" key="14">
    <source>
        <dbReference type="PROSITE" id="PS50199"/>
    </source>
</evidence>
<keyword evidence="16" id="KW-1185">Reference proteome</keyword>
<dbReference type="Pfam" id="PF00076">
    <property type="entry name" value="RRM_1"/>
    <property type="match status" value="1"/>
</dbReference>
<dbReference type="InterPro" id="IPR001876">
    <property type="entry name" value="Znf_RanBP2"/>
</dbReference>
<dbReference type="SMART" id="SM00443">
    <property type="entry name" value="G_patch"/>
    <property type="match status" value="1"/>
</dbReference>
<dbReference type="GO" id="GO:0000398">
    <property type="term" value="P:mRNA splicing, via spliceosome"/>
    <property type="evidence" value="ECO:0007669"/>
    <property type="project" value="TreeGrafter"/>
</dbReference>
<evidence type="ECO:0000313" key="15">
    <source>
        <dbReference type="EMBL" id="CAD7086141.1"/>
    </source>
</evidence>
<dbReference type="Pfam" id="PF01585">
    <property type="entry name" value="G-patch"/>
    <property type="match status" value="1"/>
</dbReference>
<evidence type="ECO:0000256" key="4">
    <source>
        <dbReference type="ARBA" id="ARBA00022771"/>
    </source>
</evidence>
<evidence type="ECO:0000256" key="9">
    <source>
        <dbReference type="PROSITE-ProRule" id="PRU00322"/>
    </source>
</evidence>
<keyword evidence="7" id="KW-0539">Nucleus</keyword>
<dbReference type="InterPro" id="IPR013087">
    <property type="entry name" value="Znf_C2H2_type"/>
</dbReference>
<name>A0A7R8USG7_HERIL</name>
<dbReference type="InterPro" id="IPR012677">
    <property type="entry name" value="Nucleotide-bd_a/b_plait_sf"/>
</dbReference>
<dbReference type="InterPro" id="IPR000467">
    <property type="entry name" value="G_patch_dom"/>
</dbReference>
<feature type="domain" description="G-patch" evidence="13">
    <location>
        <begin position="835"/>
        <end position="881"/>
    </location>
</feature>
<dbReference type="GO" id="GO:0005634">
    <property type="term" value="C:nucleus"/>
    <property type="evidence" value="ECO:0007669"/>
    <property type="project" value="UniProtKB-SubCell"/>
</dbReference>
<evidence type="ECO:0000313" key="16">
    <source>
        <dbReference type="Proteomes" id="UP000594454"/>
    </source>
</evidence>
<keyword evidence="6 8" id="KW-0694">RNA-binding</keyword>
<feature type="compositionally biased region" description="Basic and acidic residues" evidence="10">
    <location>
        <begin position="115"/>
        <end position="125"/>
    </location>
</feature>
<evidence type="ECO:0000256" key="2">
    <source>
        <dbReference type="ARBA" id="ARBA00022723"/>
    </source>
</evidence>
<evidence type="ECO:0000256" key="1">
    <source>
        <dbReference type="ARBA" id="ARBA00004123"/>
    </source>
</evidence>
<dbReference type="SUPFAM" id="SSF54928">
    <property type="entry name" value="RNA-binding domain, RBD"/>
    <property type="match status" value="1"/>
</dbReference>
<evidence type="ECO:0000259" key="13">
    <source>
        <dbReference type="PROSITE" id="PS50174"/>
    </source>
</evidence>
<evidence type="ECO:0000259" key="12">
    <source>
        <dbReference type="PROSITE" id="PS50157"/>
    </source>
</evidence>
<proteinExistence type="predicted"/>
<accession>A0A7R8USG7</accession>
<dbReference type="InParanoid" id="A0A7R8USG7"/>
<feature type="compositionally biased region" description="Basic and acidic residues" evidence="10">
    <location>
        <begin position="74"/>
        <end position="91"/>
    </location>
</feature>
<dbReference type="PROSITE" id="PS01358">
    <property type="entry name" value="ZF_RANBP2_1"/>
    <property type="match status" value="1"/>
</dbReference>
<dbReference type="Gene3D" id="3.30.70.330">
    <property type="match status" value="2"/>
</dbReference>
<dbReference type="PROSITE" id="PS50199">
    <property type="entry name" value="ZF_RANBP2_2"/>
    <property type="match status" value="1"/>
</dbReference>
<dbReference type="FunCoup" id="A0A7R8USG7">
    <property type="interactions" value="2929"/>
</dbReference>
<dbReference type="InterPro" id="IPR041591">
    <property type="entry name" value="OCRE"/>
</dbReference>
<evidence type="ECO:0000256" key="8">
    <source>
        <dbReference type="PROSITE-ProRule" id="PRU00176"/>
    </source>
</evidence>
<keyword evidence="3" id="KW-0677">Repeat</keyword>
<dbReference type="PANTHER" id="PTHR13948:SF3">
    <property type="entry name" value="FI21118P1"/>
    <property type="match status" value="1"/>
</dbReference>
<reference evidence="15 16" key="1">
    <citation type="submission" date="2020-11" db="EMBL/GenBank/DDBJ databases">
        <authorList>
            <person name="Wallbank WR R."/>
            <person name="Pardo Diaz C."/>
            <person name="Kozak K."/>
            <person name="Martin S."/>
            <person name="Jiggins C."/>
            <person name="Moest M."/>
            <person name="Warren A I."/>
            <person name="Generalovic N T."/>
            <person name="Byers J.R.P. K."/>
            <person name="Montejo-Kovacevich G."/>
            <person name="Yen C E."/>
        </authorList>
    </citation>
    <scope>NUCLEOTIDE SEQUENCE [LARGE SCALE GENOMIC DNA]</scope>
</reference>
<protein>
    <submittedName>
        <fullName evidence="15">Uncharacterized protein</fullName>
    </submittedName>
</protein>
<comment type="subcellular location">
    <subcellularLocation>
        <location evidence="1">Nucleus</location>
    </subcellularLocation>
</comment>
<feature type="domain" description="RRM" evidence="11">
    <location>
        <begin position="142"/>
        <end position="223"/>
    </location>
</feature>
<dbReference type="InterPro" id="IPR036443">
    <property type="entry name" value="Znf_RanBP2_sf"/>
</dbReference>
<feature type="region of interest" description="Disordered" evidence="10">
    <location>
        <begin position="1"/>
        <end position="139"/>
    </location>
</feature>
<dbReference type="AlphaFoldDB" id="A0A7R8USG7"/>
<gene>
    <name evidence="15" type="ORF">HERILL_LOCUS8935</name>
</gene>
<feature type="compositionally biased region" description="Basic and acidic residues" evidence="10">
    <location>
        <begin position="1"/>
        <end position="12"/>
    </location>
</feature>
<keyword evidence="4 9" id="KW-0863">Zinc-finger</keyword>
<keyword evidence="2" id="KW-0479">Metal-binding</keyword>
<feature type="domain" description="C2H2-type" evidence="12">
    <location>
        <begin position="737"/>
        <end position="767"/>
    </location>
</feature>